<organism evidence="4 5">
    <name type="scientific">Pleurotus eryngii</name>
    <name type="common">Boletus of the steppes</name>
    <dbReference type="NCBI Taxonomy" id="5323"/>
    <lineage>
        <taxon>Eukaryota</taxon>
        <taxon>Fungi</taxon>
        <taxon>Dikarya</taxon>
        <taxon>Basidiomycota</taxon>
        <taxon>Agaricomycotina</taxon>
        <taxon>Agaricomycetes</taxon>
        <taxon>Agaricomycetidae</taxon>
        <taxon>Agaricales</taxon>
        <taxon>Pleurotineae</taxon>
        <taxon>Pleurotaceae</taxon>
        <taxon>Pleurotus</taxon>
    </lineage>
</organism>
<dbReference type="EMBL" id="MU154581">
    <property type="protein sequence ID" value="KAF9493802.1"/>
    <property type="molecule type" value="Genomic_DNA"/>
</dbReference>
<dbReference type="PANTHER" id="PTHR22838:SF0">
    <property type="entry name" value="WD REPEAT-CONTAINING PROTEIN 26"/>
    <property type="match status" value="1"/>
</dbReference>
<reference evidence="4" key="1">
    <citation type="submission" date="2020-11" db="EMBL/GenBank/DDBJ databases">
        <authorList>
            <consortium name="DOE Joint Genome Institute"/>
            <person name="Ahrendt S."/>
            <person name="Riley R."/>
            <person name="Andreopoulos W."/>
            <person name="Labutti K."/>
            <person name="Pangilinan J."/>
            <person name="Ruiz-Duenas F.J."/>
            <person name="Barrasa J.M."/>
            <person name="Sanchez-Garcia M."/>
            <person name="Camarero S."/>
            <person name="Miyauchi S."/>
            <person name="Serrano A."/>
            <person name="Linde D."/>
            <person name="Babiker R."/>
            <person name="Drula E."/>
            <person name="Ayuso-Fernandez I."/>
            <person name="Pacheco R."/>
            <person name="Padilla G."/>
            <person name="Ferreira P."/>
            <person name="Barriuso J."/>
            <person name="Kellner H."/>
            <person name="Castanera R."/>
            <person name="Alfaro M."/>
            <person name="Ramirez L."/>
            <person name="Pisabarro A.G."/>
            <person name="Kuo A."/>
            <person name="Tritt A."/>
            <person name="Lipzen A."/>
            <person name="He G."/>
            <person name="Yan M."/>
            <person name="Ng V."/>
            <person name="Cullen D."/>
            <person name="Martin F."/>
            <person name="Rosso M.-N."/>
            <person name="Henrissat B."/>
            <person name="Hibbett D."/>
            <person name="Martinez A.T."/>
            <person name="Grigoriev I.V."/>
        </authorList>
    </citation>
    <scope>NUCLEOTIDE SEQUENCE</scope>
    <source>
        <strain evidence="4">ATCC 90797</strain>
    </source>
</reference>
<evidence type="ECO:0000256" key="2">
    <source>
        <dbReference type="ARBA" id="ARBA00022737"/>
    </source>
</evidence>
<feature type="repeat" description="WD" evidence="3">
    <location>
        <begin position="17"/>
        <end position="51"/>
    </location>
</feature>
<dbReference type="Pfam" id="PF00400">
    <property type="entry name" value="WD40"/>
    <property type="match status" value="1"/>
</dbReference>
<comment type="caution">
    <text evidence="4">The sequence shown here is derived from an EMBL/GenBank/DDBJ whole genome shotgun (WGS) entry which is preliminary data.</text>
</comment>
<evidence type="ECO:0000256" key="1">
    <source>
        <dbReference type="ARBA" id="ARBA00022574"/>
    </source>
</evidence>
<dbReference type="InterPro" id="IPR015943">
    <property type="entry name" value="WD40/YVTN_repeat-like_dom_sf"/>
</dbReference>
<sequence length="398" mass="43821">MPFKAITELPMPKGVSLRALTFGDNARILVTGNSDNHIRVWDVGKSRYRQTICDPEQSWGQVMTLVWADQPQQVGLEASPMLCVGSGRGVIGMVPFSKGYEAITTGITNTSAFPLDHPVESIAYNSADRRVVAVSHFGQIKGYRVLPSNTLEPLWQAPPCSHIPIGLAFWGPQNDKVVATLLQSGEITCYSSATGMIDWRKRLSGAIGGSVLSQDSSKLLVNNLTTHNFDLYTFPELSKLRTFTVPKTSTSHRIKMGIFSGASDELVLCGSLHDKIYLFDTMTGACLEQLVHGQDAYHKLVQMLATDCKHAPLFASGSSGKMCIWKDTMVAPTVRVDTAETNGALKLLRLLINTRFLVILLGLHVTHSTWHPYTAQMYHSYVYPVIAWHSRARITADA</sequence>
<gene>
    <name evidence="4" type="ORF">BDN71DRAFT_1508292</name>
</gene>
<keyword evidence="1 3" id="KW-0853">WD repeat</keyword>
<accession>A0A9P5ZUM9</accession>
<dbReference type="OrthoDB" id="3238562at2759"/>
<dbReference type="InterPro" id="IPR036322">
    <property type="entry name" value="WD40_repeat_dom_sf"/>
</dbReference>
<dbReference type="SUPFAM" id="SSF50978">
    <property type="entry name" value="WD40 repeat-like"/>
    <property type="match status" value="1"/>
</dbReference>
<dbReference type="InterPro" id="IPR019775">
    <property type="entry name" value="WD40_repeat_CS"/>
</dbReference>
<keyword evidence="5" id="KW-1185">Reference proteome</keyword>
<proteinExistence type="predicted"/>
<evidence type="ECO:0000256" key="3">
    <source>
        <dbReference type="PROSITE-ProRule" id="PRU00221"/>
    </source>
</evidence>
<dbReference type="AlphaFoldDB" id="A0A9P5ZUM9"/>
<dbReference type="InterPro" id="IPR001680">
    <property type="entry name" value="WD40_rpt"/>
</dbReference>
<protein>
    <submittedName>
        <fullName evidence="4">WD40 repeat-like protein</fullName>
    </submittedName>
</protein>
<dbReference type="PROSITE" id="PS00678">
    <property type="entry name" value="WD_REPEATS_1"/>
    <property type="match status" value="1"/>
</dbReference>
<evidence type="ECO:0000313" key="5">
    <source>
        <dbReference type="Proteomes" id="UP000807025"/>
    </source>
</evidence>
<dbReference type="PANTHER" id="PTHR22838">
    <property type="entry name" value="WD REPEAT PROTEIN 26-RELATED"/>
    <property type="match status" value="1"/>
</dbReference>
<dbReference type="Proteomes" id="UP000807025">
    <property type="component" value="Unassembled WGS sequence"/>
</dbReference>
<evidence type="ECO:0000313" key="4">
    <source>
        <dbReference type="EMBL" id="KAF9493802.1"/>
    </source>
</evidence>
<keyword evidence="2" id="KW-0677">Repeat</keyword>
<name>A0A9P5ZUM9_PLEER</name>
<dbReference type="InterPro" id="IPR051350">
    <property type="entry name" value="WD_repeat-ST_regulator"/>
</dbReference>
<dbReference type="PROSITE" id="PS50082">
    <property type="entry name" value="WD_REPEATS_2"/>
    <property type="match status" value="1"/>
</dbReference>
<dbReference type="Gene3D" id="2.130.10.10">
    <property type="entry name" value="YVTN repeat-like/Quinoprotein amine dehydrogenase"/>
    <property type="match status" value="1"/>
</dbReference>